<dbReference type="PRINTS" id="PR00038">
    <property type="entry name" value="HTHLUXR"/>
</dbReference>
<dbReference type="PANTHER" id="PTHR44688">
    <property type="entry name" value="DNA-BINDING TRANSCRIPTIONAL ACTIVATOR DEVR_DOSR"/>
    <property type="match status" value="1"/>
</dbReference>
<keyword evidence="4" id="KW-1133">Transmembrane helix</keyword>
<dbReference type="Proteomes" id="UP000241167">
    <property type="component" value="Unassembled WGS sequence"/>
</dbReference>
<evidence type="ECO:0000256" key="3">
    <source>
        <dbReference type="ARBA" id="ARBA00023163"/>
    </source>
</evidence>
<dbReference type="Pfam" id="PF13211">
    <property type="entry name" value="DUF4019"/>
    <property type="match status" value="1"/>
</dbReference>
<keyword evidence="2" id="KW-0238">DNA-binding</keyword>
<evidence type="ECO:0000259" key="5">
    <source>
        <dbReference type="PROSITE" id="PS50043"/>
    </source>
</evidence>
<dbReference type="InterPro" id="IPR000792">
    <property type="entry name" value="Tscrpt_reg_LuxR_C"/>
</dbReference>
<dbReference type="InterPro" id="IPR025091">
    <property type="entry name" value="DUF4019"/>
</dbReference>
<evidence type="ECO:0000256" key="4">
    <source>
        <dbReference type="SAM" id="Phobius"/>
    </source>
</evidence>
<evidence type="ECO:0000313" key="6">
    <source>
        <dbReference type="EMBL" id="PSJ42867.1"/>
    </source>
</evidence>
<keyword evidence="4" id="KW-0472">Membrane</keyword>
<dbReference type="PANTHER" id="PTHR44688:SF16">
    <property type="entry name" value="DNA-BINDING TRANSCRIPTIONAL ACTIVATOR DEVR_DOSR"/>
    <property type="match status" value="1"/>
</dbReference>
<dbReference type="RefSeq" id="WP_106510883.1">
    <property type="nucleotide sequence ID" value="NZ_PXYI01000001.1"/>
</dbReference>
<dbReference type="GO" id="GO:0006355">
    <property type="term" value="P:regulation of DNA-templated transcription"/>
    <property type="evidence" value="ECO:0007669"/>
    <property type="project" value="InterPro"/>
</dbReference>
<evidence type="ECO:0000256" key="1">
    <source>
        <dbReference type="ARBA" id="ARBA00023015"/>
    </source>
</evidence>
<dbReference type="GO" id="GO:0003677">
    <property type="term" value="F:DNA binding"/>
    <property type="evidence" value="ECO:0007669"/>
    <property type="project" value="UniProtKB-KW"/>
</dbReference>
<dbReference type="AlphaFoldDB" id="A0A2P7QY25"/>
<proteinExistence type="predicted"/>
<evidence type="ECO:0000313" key="7">
    <source>
        <dbReference type="Proteomes" id="UP000241167"/>
    </source>
</evidence>
<dbReference type="InterPro" id="IPR016032">
    <property type="entry name" value="Sig_transdc_resp-reg_C-effctor"/>
</dbReference>
<organism evidence="6 7">
    <name type="scientific">Allosphingosinicella deserti</name>
    <dbReference type="NCBI Taxonomy" id="2116704"/>
    <lineage>
        <taxon>Bacteria</taxon>
        <taxon>Pseudomonadati</taxon>
        <taxon>Pseudomonadota</taxon>
        <taxon>Alphaproteobacteria</taxon>
        <taxon>Sphingomonadales</taxon>
        <taxon>Sphingomonadaceae</taxon>
        <taxon>Allosphingosinicella</taxon>
    </lineage>
</organism>
<comment type="caution">
    <text evidence="6">The sequence shown here is derived from an EMBL/GenBank/DDBJ whole genome shotgun (WGS) entry which is preliminary data.</text>
</comment>
<accession>A0A2P7QY25</accession>
<keyword evidence="7" id="KW-1185">Reference proteome</keyword>
<keyword evidence="1" id="KW-0805">Transcription regulation</keyword>
<gene>
    <name evidence="6" type="ORF">C7I55_00120</name>
</gene>
<keyword evidence="4" id="KW-0812">Transmembrane</keyword>
<dbReference type="PROSITE" id="PS50043">
    <property type="entry name" value="HTH_LUXR_2"/>
    <property type="match status" value="1"/>
</dbReference>
<evidence type="ECO:0000256" key="2">
    <source>
        <dbReference type="ARBA" id="ARBA00023125"/>
    </source>
</evidence>
<name>A0A2P7QY25_9SPHN</name>
<dbReference type="CDD" id="cd06170">
    <property type="entry name" value="LuxR_C_like"/>
    <property type="match status" value="1"/>
</dbReference>
<feature type="transmembrane region" description="Helical" evidence="4">
    <location>
        <begin position="103"/>
        <end position="126"/>
    </location>
</feature>
<keyword evidence="3" id="KW-0804">Transcription</keyword>
<dbReference type="Pfam" id="PF00196">
    <property type="entry name" value="GerE"/>
    <property type="match status" value="1"/>
</dbReference>
<dbReference type="EMBL" id="PXYI01000001">
    <property type="protein sequence ID" value="PSJ42867.1"/>
    <property type="molecule type" value="Genomic_DNA"/>
</dbReference>
<reference evidence="6 7" key="1">
    <citation type="submission" date="2018-03" db="EMBL/GenBank/DDBJ databases">
        <title>The draft genome of Sphingosinicella sp. GL-C-18.</title>
        <authorList>
            <person name="Liu L."/>
            <person name="Li L."/>
            <person name="Liang L."/>
            <person name="Zhang X."/>
            <person name="Wang T."/>
        </authorList>
    </citation>
    <scope>NUCLEOTIDE SEQUENCE [LARGE SCALE GENOMIC DNA]</scope>
    <source>
        <strain evidence="6 7">GL-C-18</strain>
    </source>
</reference>
<sequence length="262" mass="27813">MNDGFPALGEREKETLRLLLAGHDAKSIAASLGLSVHTVNERLRDARRKLGVSSSREAARRLAALEGQDPNPLGDKEFGVVPSGKDMEGPGGPHRRRGGAIGFVWFGGGMFIMSLIIAGAVLTFALQGNDGASPVRGTQAAAAATAAAETQSRGLVPARAWMALIDRGAWDQSWEAAGSQFRSQLTKAQWASTVEAVLQPLGQMSSRTLVSVAPTTSLPGAPAGVYEVIQFRTAYARKPEAFETVIVVREPSGWKVVGYFVR</sequence>
<dbReference type="SUPFAM" id="SSF46894">
    <property type="entry name" value="C-terminal effector domain of the bipartite response regulators"/>
    <property type="match status" value="1"/>
</dbReference>
<feature type="domain" description="HTH luxR-type" evidence="5">
    <location>
        <begin position="1"/>
        <end position="66"/>
    </location>
</feature>
<dbReference type="Gene3D" id="1.10.10.10">
    <property type="entry name" value="Winged helix-like DNA-binding domain superfamily/Winged helix DNA-binding domain"/>
    <property type="match status" value="1"/>
</dbReference>
<protein>
    <submittedName>
        <fullName evidence="6">LuxR family transcriptional regulator</fullName>
    </submittedName>
</protein>
<dbReference type="SMART" id="SM00421">
    <property type="entry name" value="HTH_LUXR"/>
    <property type="match status" value="1"/>
</dbReference>
<dbReference type="OrthoDB" id="7193436at2"/>
<dbReference type="InterPro" id="IPR036388">
    <property type="entry name" value="WH-like_DNA-bd_sf"/>
</dbReference>